<accession>A0A7V4G662</accession>
<evidence type="ECO:0008006" key="2">
    <source>
        <dbReference type="Google" id="ProtNLM"/>
    </source>
</evidence>
<name>A0A7V4G662_9BACT</name>
<evidence type="ECO:0000313" key="1">
    <source>
        <dbReference type="EMBL" id="HGS04144.1"/>
    </source>
</evidence>
<protein>
    <recommendedName>
        <fullName evidence="2">Restriction endonuclease type IV Mrr domain-containing protein</fullName>
    </recommendedName>
</protein>
<sequence>MTDTKDYTIYAVKGYPPNEEGSDYWLPQIYNELKKGAARFGWGYDDDADLLKIKDKLESEGWDKLNETEKYCWDAAKFLLQVKPNDYFVYINMPAYGKCTIVKITGEYKFSEIWDSEKENDFRHLLPCEFIATFDRNDDIVPPYLRTRLTLRGRWYRISAVNEFDELLISLKSGLEGQTAKERLVQDINSKLLEISERIQRHYPRKDLENLLIEVFRNLPNVKDVRRGPDYNGADLEIEFETGLFLGGLQKTELCAVQVKSYEGTMGYTQAVEDIRRAFNSNPSYDCGLIVSTALEITENFEKELEKLRIDIKKDIGILIGKDLAYTLIKLGFIE</sequence>
<comment type="caution">
    <text evidence="1">The sequence shown here is derived from an EMBL/GenBank/DDBJ whole genome shotgun (WGS) entry which is preliminary data.</text>
</comment>
<proteinExistence type="predicted"/>
<dbReference type="AlphaFoldDB" id="A0A7V4G662"/>
<organism evidence="1">
    <name type="scientific">Desulfobacca acetoxidans</name>
    <dbReference type="NCBI Taxonomy" id="60893"/>
    <lineage>
        <taxon>Bacteria</taxon>
        <taxon>Pseudomonadati</taxon>
        <taxon>Thermodesulfobacteriota</taxon>
        <taxon>Desulfobaccia</taxon>
        <taxon>Desulfobaccales</taxon>
        <taxon>Desulfobaccaceae</taxon>
        <taxon>Desulfobacca</taxon>
    </lineage>
</organism>
<gene>
    <name evidence="1" type="ORF">ENT08_00100</name>
</gene>
<dbReference type="EMBL" id="DSXI01000007">
    <property type="protein sequence ID" value="HGS04144.1"/>
    <property type="molecule type" value="Genomic_DNA"/>
</dbReference>
<reference evidence="1" key="1">
    <citation type="journal article" date="2020" name="mSystems">
        <title>Genome- and Community-Level Interaction Insights into Carbon Utilization and Element Cycling Functions of Hydrothermarchaeota in Hydrothermal Sediment.</title>
        <authorList>
            <person name="Zhou Z."/>
            <person name="Liu Y."/>
            <person name="Xu W."/>
            <person name="Pan J."/>
            <person name="Luo Z.H."/>
            <person name="Li M."/>
        </authorList>
    </citation>
    <scope>NUCLEOTIDE SEQUENCE [LARGE SCALE GENOMIC DNA]</scope>
    <source>
        <strain evidence="1">SpSt-548</strain>
    </source>
</reference>